<organism evidence="1 2">
    <name type="scientific">Carya illinoinensis</name>
    <name type="common">Pecan</name>
    <dbReference type="NCBI Taxonomy" id="32201"/>
    <lineage>
        <taxon>Eukaryota</taxon>
        <taxon>Viridiplantae</taxon>
        <taxon>Streptophyta</taxon>
        <taxon>Embryophyta</taxon>
        <taxon>Tracheophyta</taxon>
        <taxon>Spermatophyta</taxon>
        <taxon>Magnoliopsida</taxon>
        <taxon>eudicotyledons</taxon>
        <taxon>Gunneridae</taxon>
        <taxon>Pentapetalae</taxon>
        <taxon>rosids</taxon>
        <taxon>fabids</taxon>
        <taxon>Fagales</taxon>
        <taxon>Juglandaceae</taxon>
        <taxon>Carya</taxon>
    </lineage>
</organism>
<comment type="caution">
    <text evidence="1">The sequence shown here is derived from an EMBL/GenBank/DDBJ whole genome shotgun (WGS) entry which is preliminary data.</text>
</comment>
<evidence type="ECO:0000313" key="1">
    <source>
        <dbReference type="EMBL" id="KAG6639447.1"/>
    </source>
</evidence>
<dbReference type="Proteomes" id="UP000811609">
    <property type="component" value="Chromosome 10"/>
</dbReference>
<keyword evidence="2" id="KW-1185">Reference proteome</keyword>
<gene>
    <name evidence="1" type="ORF">CIPAW_10G101100</name>
</gene>
<evidence type="ECO:0000313" key="2">
    <source>
        <dbReference type="Proteomes" id="UP000811609"/>
    </source>
</evidence>
<name>A0A8T1PEC9_CARIL</name>
<proteinExistence type="predicted"/>
<accession>A0A8T1PEC9</accession>
<dbReference type="EMBL" id="CM031818">
    <property type="protein sequence ID" value="KAG6639447.1"/>
    <property type="molecule type" value="Genomic_DNA"/>
</dbReference>
<sequence>MGMPSHSDHCLLSLLIYNGISSLQVQHKGQWVNVILFPMHSWLTLVTTRR</sequence>
<dbReference type="AlphaFoldDB" id="A0A8T1PEC9"/>
<reference evidence="1" key="1">
    <citation type="submission" date="2020-12" db="EMBL/GenBank/DDBJ databases">
        <title>WGS assembly of Carya illinoinensis cv. Pawnee.</title>
        <authorList>
            <person name="Platts A."/>
            <person name="Shu S."/>
            <person name="Wright S."/>
            <person name="Barry K."/>
            <person name="Edger P."/>
            <person name="Pires J.C."/>
            <person name="Schmutz J."/>
        </authorList>
    </citation>
    <scope>NUCLEOTIDE SEQUENCE</scope>
    <source>
        <tissue evidence="1">Leaf</tissue>
    </source>
</reference>
<evidence type="ECO:0008006" key="3">
    <source>
        <dbReference type="Google" id="ProtNLM"/>
    </source>
</evidence>
<protein>
    <recommendedName>
        <fullName evidence="3">Isopenicillin N synthase-like Fe(2+) 2OG dioxygenase domain-containing protein</fullName>
    </recommendedName>
</protein>